<protein>
    <submittedName>
        <fullName evidence="4">Uncharacterized protein</fullName>
    </submittedName>
</protein>
<organism evidence="4 5">
    <name type="scientific">Brevibacterium linens</name>
    <dbReference type="NCBI Taxonomy" id="1703"/>
    <lineage>
        <taxon>Bacteria</taxon>
        <taxon>Bacillati</taxon>
        <taxon>Actinomycetota</taxon>
        <taxon>Actinomycetes</taxon>
        <taxon>Micrococcales</taxon>
        <taxon>Brevibacteriaceae</taxon>
        <taxon>Brevibacterium</taxon>
    </lineage>
</organism>
<dbReference type="KEGG" id="bly:A2T55_12425"/>
<dbReference type="AlphaFoldDB" id="A0A142NNT4"/>
<feature type="signal peptide" evidence="3">
    <location>
        <begin position="1"/>
        <end position="19"/>
    </location>
</feature>
<reference evidence="5" key="1">
    <citation type="submission" date="2016-03" db="EMBL/GenBank/DDBJ databases">
        <authorList>
            <person name="Ploux O."/>
        </authorList>
    </citation>
    <scope>NUCLEOTIDE SEQUENCE [LARGE SCALE GENOMIC DNA]</scope>
    <source>
        <strain evidence="5">BS258</strain>
    </source>
</reference>
<feature type="compositionally biased region" description="Basic and acidic residues" evidence="1">
    <location>
        <begin position="228"/>
        <end position="247"/>
    </location>
</feature>
<evidence type="ECO:0000313" key="5">
    <source>
        <dbReference type="Proteomes" id="UP000075950"/>
    </source>
</evidence>
<feature type="compositionally biased region" description="Low complexity" evidence="1">
    <location>
        <begin position="205"/>
        <end position="216"/>
    </location>
</feature>
<feature type="transmembrane region" description="Helical" evidence="2">
    <location>
        <begin position="281"/>
        <end position="303"/>
    </location>
</feature>
<evidence type="ECO:0000256" key="2">
    <source>
        <dbReference type="SAM" id="Phobius"/>
    </source>
</evidence>
<dbReference type="OrthoDB" id="4807206at2"/>
<name>A0A142NNT4_BRELN</name>
<dbReference type="EMBL" id="CP014869">
    <property type="protein sequence ID" value="AMT94476.1"/>
    <property type="molecule type" value="Genomic_DNA"/>
</dbReference>
<feature type="chain" id="PRO_5039366031" evidence="3">
    <location>
        <begin position="20"/>
        <end position="604"/>
    </location>
</feature>
<sequence>MLFGVAALTLAGLVISALSVVGTDEITETPAFKVKDGAYAVVLDEAIVPYSGSSVTVTAKNSKGTELFVGTASGVDADSYLDGVAQEQISDVSFPKAASHRFTPGDEKPEADIADRDWWISTDTGKTVAKTFDLDAEPQVLVIAPANSDDSLDGTTVSLQMRVKGVFALSLLGIAGTIILAGFSVFFFMRWWASRIRPPKKGAGRPDSSGPKSGDGPNDGNGPGSGRGSDDDSRRGRRKSTDARAGKGEPGPATQPISTVQPGTASQAPPRRRDLRNRRSLRTVTAAMLGSGLVLSGCANMPIAKPSNPDVTPYERTAVRPGEAGKFMTNYTESLDKTLGDKGTDLDKIQAAPLIDHTRAQIQIADKAKQKLRAPNFTEVVAGSPSFTEYPMWFYAFGTADKKSTDGDKQLTQVMLVTRESASSDPLVRSASYIPTDQMPTLMADDKGAVKEGPEDFADDMKTASGDVSSFLVDGKAKSGGPEGLKEGGFKSFRDYLGDLRDKDSGFDKVDVDCKPYEDLKFEDMNLSTENGAIGMGEVRCTLTIKAPSDYALDLGDTVEAVKTNDKVGDTIKVDTAHPYVLMKTGDELTAVATDWNVLSSKVE</sequence>
<keyword evidence="2" id="KW-1133">Transmembrane helix</keyword>
<proteinExistence type="predicted"/>
<keyword evidence="2" id="KW-0472">Membrane</keyword>
<evidence type="ECO:0000313" key="4">
    <source>
        <dbReference type="EMBL" id="AMT94476.1"/>
    </source>
</evidence>
<accession>A0A142NNT4</accession>
<feature type="compositionally biased region" description="Polar residues" evidence="1">
    <location>
        <begin position="255"/>
        <end position="267"/>
    </location>
</feature>
<feature type="transmembrane region" description="Helical" evidence="2">
    <location>
        <begin position="166"/>
        <end position="192"/>
    </location>
</feature>
<evidence type="ECO:0000256" key="3">
    <source>
        <dbReference type="SAM" id="SignalP"/>
    </source>
</evidence>
<evidence type="ECO:0000256" key="1">
    <source>
        <dbReference type="SAM" id="MobiDB-lite"/>
    </source>
</evidence>
<feature type="compositionally biased region" description="Gly residues" evidence="1">
    <location>
        <begin position="217"/>
        <end position="227"/>
    </location>
</feature>
<feature type="region of interest" description="Disordered" evidence="1">
    <location>
        <begin position="198"/>
        <end position="279"/>
    </location>
</feature>
<dbReference type="Proteomes" id="UP000075950">
    <property type="component" value="Chromosome"/>
</dbReference>
<keyword evidence="3" id="KW-0732">Signal</keyword>
<keyword evidence="2" id="KW-0812">Transmembrane</keyword>
<gene>
    <name evidence="4" type="ORF">A2T55_12425</name>
</gene>